<dbReference type="STRING" id="661089.ciss_07920"/>
<evidence type="ECO:0000256" key="4">
    <source>
        <dbReference type="ARBA" id="ARBA00023163"/>
    </source>
</evidence>
<dbReference type="Gene3D" id="1.10.1740.10">
    <property type="match status" value="1"/>
</dbReference>
<evidence type="ECO:0000256" key="1">
    <source>
        <dbReference type="ARBA" id="ARBA00010641"/>
    </source>
</evidence>
<reference evidence="8" key="1">
    <citation type="submission" date="2016-12" db="EMBL/GenBank/DDBJ databases">
        <title>Draft Genome Sequences od Carboxydothermus pertinax and islandicus, Hydrogenogenic Carboxydotrophic Bacteria.</title>
        <authorList>
            <person name="Fukuyama Y."/>
            <person name="Ohmae K."/>
            <person name="Yoneda Y."/>
            <person name="Yoshida T."/>
            <person name="Sako Y."/>
        </authorList>
    </citation>
    <scope>NUCLEOTIDE SEQUENCE [LARGE SCALE GENOMIC DNA]</scope>
    <source>
        <strain evidence="8">SET</strain>
    </source>
</reference>
<name>A0A1L8D144_9THEO</name>
<organism evidence="7 8">
    <name type="scientific">Carboxydothermus islandicus</name>
    <dbReference type="NCBI Taxonomy" id="661089"/>
    <lineage>
        <taxon>Bacteria</taxon>
        <taxon>Bacillati</taxon>
        <taxon>Bacillota</taxon>
        <taxon>Clostridia</taxon>
        <taxon>Thermoanaerobacterales</taxon>
        <taxon>Thermoanaerobacteraceae</taxon>
        <taxon>Carboxydothermus</taxon>
    </lineage>
</organism>
<evidence type="ECO:0000259" key="5">
    <source>
        <dbReference type="Pfam" id="PF04542"/>
    </source>
</evidence>
<evidence type="ECO:0000313" key="7">
    <source>
        <dbReference type="EMBL" id="GAV24859.1"/>
    </source>
</evidence>
<dbReference type="NCBIfam" id="TIGR02937">
    <property type="entry name" value="sigma70-ECF"/>
    <property type="match status" value="1"/>
</dbReference>
<dbReference type="SUPFAM" id="SSF88946">
    <property type="entry name" value="Sigma2 domain of RNA polymerase sigma factors"/>
    <property type="match status" value="1"/>
</dbReference>
<comment type="caution">
    <text evidence="7">The sequence shown here is derived from an EMBL/GenBank/DDBJ whole genome shotgun (WGS) entry which is preliminary data.</text>
</comment>
<keyword evidence="2" id="KW-0805">Transcription regulation</keyword>
<dbReference type="PANTHER" id="PTHR43133">
    <property type="entry name" value="RNA POLYMERASE ECF-TYPE SIGMA FACTO"/>
    <property type="match status" value="1"/>
</dbReference>
<evidence type="ECO:0000259" key="6">
    <source>
        <dbReference type="Pfam" id="PF08281"/>
    </source>
</evidence>
<dbReference type="InterPro" id="IPR013324">
    <property type="entry name" value="RNA_pol_sigma_r3/r4-like"/>
</dbReference>
<dbReference type="Gene3D" id="1.10.10.10">
    <property type="entry name" value="Winged helix-like DNA-binding domain superfamily/Winged helix DNA-binding domain"/>
    <property type="match status" value="1"/>
</dbReference>
<protein>
    <recommendedName>
        <fullName evidence="9">RNA polymerase sigma factor</fullName>
    </recommendedName>
</protein>
<dbReference type="PANTHER" id="PTHR43133:SF51">
    <property type="entry name" value="RNA POLYMERASE SIGMA FACTOR"/>
    <property type="match status" value="1"/>
</dbReference>
<feature type="domain" description="RNA polymerase sigma factor 70 region 4 type 2" evidence="6">
    <location>
        <begin position="120"/>
        <end position="172"/>
    </location>
</feature>
<dbReference type="GO" id="GO:0003677">
    <property type="term" value="F:DNA binding"/>
    <property type="evidence" value="ECO:0007669"/>
    <property type="project" value="InterPro"/>
</dbReference>
<dbReference type="GO" id="GO:0016987">
    <property type="term" value="F:sigma factor activity"/>
    <property type="evidence" value="ECO:0007669"/>
    <property type="project" value="UniProtKB-KW"/>
</dbReference>
<evidence type="ECO:0000256" key="2">
    <source>
        <dbReference type="ARBA" id="ARBA00023015"/>
    </source>
</evidence>
<sequence>MSSDLYLVEQAKRGDKEAFGYLVEKYEKKIFSLALRICGQREEAEDLAQEIFLKVYQKLNTYQGEAAFSTWLYRVAANTCFDRLRQLKREMSIQKEFNEREFYKKALTPEEEFFNRQEILNIEKALQTLPEDLRLVLLLREQYGLRYEEIAKALSLNLGTVKNRIFRAREKLRKLLMQQGEGGMDSGV</sequence>
<dbReference type="Pfam" id="PF08281">
    <property type="entry name" value="Sigma70_r4_2"/>
    <property type="match status" value="1"/>
</dbReference>
<evidence type="ECO:0008006" key="9">
    <source>
        <dbReference type="Google" id="ProtNLM"/>
    </source>
</evidence>
<dbReference type="InterPro" id="IPR036388">
    <property type="entry name" value="WH-like_DNA-bd_sf"/>
</dbReference>
<dbReference type="EMBL" id="BDJL01000019">
    <property type="protein sequence ID" value="GAV24859.1"/>
    <property type="molecule type" value="Genomic_DNA"/>
</dbReference>
<dbReference type="InterPro" id="IPR013249">
    <property type="entry name" value="RNA_pol_sigma70_r4_t2"/>
</dbReference>
<dbReference type="CDD" id="cd06171">
    <property type="entry name" value="Sigma70_r4"/>
    <property type="match status" value="1"/>
</dbReference>
<dbReference type="InterPro" id="IPR039425">
    <property type="entry name" value="RNA_pol_sigma-70-like"/>
</dbReference>
<dbReference type="GO" id="GO:0006352">
    <property type="term" value="P:DNA-templated transcription initiation"/>
    <property type="evidence" value="ECO:0007669"/>
    <property type="project" value="InterPro"/>
</dbReference>
<evidence type="ECO:0000313" key="8">
    <source>
        <dbReference type="Proteomes" id="UP000187338"/>
    </source>
</evidence>
<gene>
    <name evidence="7" type="ORF">ciss_07920</name>
</gene>
<dbReference type="InterPro" id="IPR013325">
    <property type="entry name" value="RNA_pol_sigma_r2"/>
</dbReference>
<keyword evidence="4" id="KW-0804">Transcription</keyword>
<feature type="domain" description="RNA polymerase sigma-70 region 2" evidence="5">
    <location>
        <begin position="22"/>
        <end position="89"/>
    </location>
</feature>
<dbReference type="InterPro" id="IPR007627">
    <property type="entry name" value="RNA_pol_sigma70_r2"/>
</dbReference>
<evidence type="ECO:0000256" key="3">
    <source>
        <dbReference type="ARBA" id="ARBA00023082"/>
    </source>
</evidence>
<proteinExistence type="inferred from homology"/>
<accession>A0A1L8D144</accession>
<dbReference type="SUPFAM" id="SSF88659">
    <property type="entry name" value="Sigma3 and sigma4 domains of RNA polymerase sigma factors"/>
    <property type="match status" value="1"/>
</dbReference>
<comment type="similarity">
    <text evidence="1">Belongs to the sigma-70 factor family. ECF subfamily.</text>
</comment>
<dbReference type="AlphaFoldDB" id="A0A1L8D144"/>
<dbReference type="InterPro" id="IPR014284">
    <property type="entry name" value="RNA_pol_sigma-70_dom"/>
</dbReference>
<keyword evidence="3" id="KW-0731">Sigma factor</keyword>
<keyword evidence="8" id="KW-1185">Reference proteome</keyword>
<dbReference type="Pfam" id="PF04542">
    <property type="entry name" value="Sigma70_r2"/>
    <property type="match status" value="1"/>
</dbReference>
<dbReference type="Proteomes" id="UP000187338">
    <property type="component" value="Unassembled WGS sequence"/>
</dbReference>
<dbReference type="RefSeq" id="WP_075865042.1">
    <property type="nucleotide sequence ID" value="NZ_BDJL01000019.1"/>
</dbReference>